<dbReference type="Gene3D" id="2.40.160.210">
    <property type="entry name" value="Acyl-CoA thioesterase, double hotdog domain"/>
    <property type="match status" value="1"/>
</dbReference>
<dbReference type="Proteomes" id="UP000444960">
    <property type="component" value="Unassembled WGS sequence"/>
</dbReference>
<organism evidence="3 4">
    <name type="scientific">Gordonia spumicola</name>
    <dbReference type="NCBI Taxonomy" id="589161"/>
    <lineage>
        <taxon>Bacteria</taxon>
        <taxon>Bacillati</taxon>
        <taxon>Actinomycetota</taxon>
        <taxon>Actinomycetes</taxon>
        <taxon>Mycobacteriales</taxon>
        <taxon>Gordoniaceae</taxon>
        <taxon>Gordonia</taxon>
    </lineage>
</organism>
<dbReference type="RefSeq" id="WP_161894433.1">
    <property type="nucleotide sequence ID" value="NZ_BJOV01000002.1"/>
</dbReference>
<feature type="domain" description="Acyl-CoA thioesterase-like C-terminal" evidence="2">
    <location>
        <begin position="128"/>
        <end position="263"/>
    </location>
</feature>
<dbReference type="AlphaFoldDB" id="A0A7I9V555"/>
<keyword evidence="4" id="KW-1185">Reference proteome</keyword>
<dbReference type="InterPro" id="IPR049449">
    <property type="entry name" value="TesB_ACOT8-like_N"/>
</dbReference>
<evidence type="ECO:0000313" key="3">
    <source>
        <dbReference type="EMBL" id="GEE00548.1"/>
    </source>
</evidence>
<evidence type="ECO:0000259" key="1">
    <source>
        <dbReference type="Pfam" id="PF13622"/>
    </source>
</evidence>
<dbReference type="SUPFAM" id="SSF54637">
    <property type="entry name" value="Thioesterase/thiol ester dehydrase-isomerase"/>
    <property type="match status" value="2"/>
</dbReference>
<evidence type="ECO:0000313" key="4">
    <source>
        <dbReference type="Proteomes" id="UP000444960"/>
    </source>
</evidence>
<dbReference type="InterPro" id="IPR042171">
    <property type="entry name" value="Acyl-CoA_hotdog"/>
</dbReference>
<dbReference type="InterPro" id="IPR029069">
    <property type="entry name" value="HotDog_dom_sf"/>
</dbReference>
<proteinExistence type="predicted"/>
<dbReference type="Pfam" id="PF20789">
    <property type="entry name" value="4HBT_3C"/>
    <property type="match status" value="1"/>
</dbReference>
<evidence type="ECO:0000259" key="2">
    <source>
        <dbReference type="Pfam" id="PF20789"/>
    </source>
</evidence>
<accession>A0A7I9V555</accession>
<comment type="caution">
    <text evidence="3">The sequence shown here is derived from an EMBL/GenBank/DDBJ whole genome shotgun (WGS) entry which is preliminary data.</text>
</comment>
<dbReference type="EMBL" id="BJOV01000002">
    <property type="protein sequence ID" value="GEE00548.1"/>
    <property type="molecule type" value="Genomic_DNA"/>
</dbReference>
<sequence length="269" mass="29187">MTHVFDEAIAVTRLDADVHTVRATTHPAYNNMVGPFGGITAATVVNALATHPDVLGDPLALTVNYVAPIAEGEWDLALVPVRTNRTNQHWTFTIDQGDHTVATGTAVFGVRRDTWADTEPTPPEVPAPDAVDAVDFPDFIAWAANYDKRFVVGGFLDGSSDDSTTTMWIRDLPERPLDFPALTSITDAFFPRVFLRKGAYAPAGTISLTTYFHATADELAAQGSRPVLATAKAARFGHGHFDQYGQIWGDGDTLLATTHQLVYFKDVQA</sequence>
<name>A0A7I9V555_9ACTN</name>
<feature type="domain" description="Acyl-CoA thioesterase-like N-terminal HotDog" evidence="1">
    <location>
        <begin position="29"/>
        <end position="109"/>
    </location>
</feature>
<gene>
    <name evidence="3" type="ORF">nbrc107696_09940</name>
</gene>
<dbReference type="Pfam" id="PF13622">
    <property type="entry name" value="4HBT_3"/>
    <property type="match status" value="1"/>
</dbReference>
<dbReference type="OrthoDB" id="4370297at2"/>
<reference evidence="4" key="1">
    <citation type="submission" date="2019-06" db="EMBL/GenBank/DDBJ databases">
        <title>Gordonia isolated from sludge of a wastewater treatment plant.</title>
        <authorList>
            <person name="Tamura T."/>
            <person name="Aoyama K."/>
            <person name="Kang Y."/>
            <person name="Saito S."/>
            <person name="Akiyama N."/>
            <person name="Yazawa K."/>
            <person name="Gonoi T."/>
            <person name="Mikami Y."/>
        </authorList>
    </citation>
    <scope>NUCLEOTIDE SEQUENCE [LARGE SCALE GENOMIC DNA]</scope>
    <source>
        <strain evidence="4">NBRC 107696</strain>
    </source>
</reference>
<dbReference type="InterPro" id="IPR049450">
    <property type="entry name" value="ACOT8-like_C"/>
</dbReference>
<protein>
    <submittedName>
        <fullName evidence="3">Acyl-CoA thioesterase</fullName>
    </submittedName>
</protein>